<proteinExistence type="inferred from homology"/>
<keyword evidence="5" id="KW-0548">Nucleotidyltransferase</keyword>
<dbReference type="SUPFAM" id="SSF56747">
    <property type="entry name" value="Prim-pol domain"/>
    <property type="match status" value="1"/>
</dbReference>
<evidence type="ECO:0000313" key="11">
    <source>
        <dbReference type="Proteomes" id="UP000660262"/>
    </source>
</evidence>
<dbReference type="Gene3D" id="3.90.920.10">
    <property type="entry name" value="DNA primase, PRIM domain"/>
    <property type="match status" value="1"/>
</dbReference>
<dbReference type="InterPro" id="IPR002755">
    <property type="entry name" value="DNA_primase_S"/>
</dbReference>
<organism evidence="10 11">
    <name type="scientific">Pycnococcus provasolii</name>
    <dbReference type="NCBI Taxonomy" id="41880"/>
    <lineage>
        <taxon>Eukaryota</taxon>
        <taxon>Viridiplantae</taxon>
        <taxon>Chlorophyta</taxon>
        <taxon>Pseudoscourfieldiophyceae</taxon>
        <taxon>Pseudoscourfieldiales</taxon>
        <taxon>Pycnococcaceae</taxon>
        <taxon>Pycnococcus</taxon>
    </lineage>
</organism>
<keyword evidence="3 9" id="KW-0639">Primosome</keyword>
<protein>
    <recommendedName>
        <fullName evidence="9">DNA primase</fullName>
        <ecNumber evidence="9">2.7.7.-</ecNumber>
    </recommendedName>
</protein>
<keyword evidence="4 9" id="KW-0808">Transferase</keyword>
<dbReference type="CDD" id="cd04860">
    <property type="entry name" value="AE_Prim_S"/>
    <property type="match status" value="1"/>
</dbReference>
<dbReference type="AlphaFoldDB" id="A0A830HM10"/>
<dbReference type="OrthoDB" id="19606at2759"/>
<gene>
    <name evidence="10" type="ORF">PPROV_000695500</name>
</gene>
<dbReference type="GO" id="GO:0003899">
    <property type="term" value="F:DNA-directed RNA polymerase activity"/>
    <property type="evidence" value="ECO:0007669"/>
    <property type="project" value="InterPro"/>
</dbReference>
<keyword evidence="11" id="KW-1185">Reference proteome</keyword>
<keyword evidence="8" id="KW-0804">Transcription</keyword>
<evidence type="ECO:0000256" key="7">
    <source>
        <dbReference type="ARBA" id="ARBA00022723"/>
    </source>
</evidence>
<evidence type="ECO:0000256" key="6">
    <source>
        <dbReference type="ARBA" id="ARBA00022705"/>
    </source>
</evidence>
<dbReference type="GO" id="GO:0006269">
    <property type="term" value="P:DNA replication, synthesis of primer"/>
    <property type="evidence" value="ECO:0007669"/>
    <property type="project" value="UniProtKB-KW"/>
</dbReference>
<dbReference type="EC" id="2.7.7.-" evidence="9"/>
<accession>A0A830HM10</accession>
<evidence type="ECO:0000256" key="3">
    <source>
        <dbReference type="ARBA" id="ARBA00022515"/>
    </source>
</evidence>
<evidence type="ECO:0000256" key="8">
    <source>
        <dbReference type="ARBA" id="ARBA00023163"/>
    </source>
</evidence>
<evidence type="ECO:0000256" key="5">
    <source>
        <dbReference type="ARBA" id="ARBA00022695"/>
    </source>
</evidence>
<keyword evidence="6 9" id="KW-0235">DNA replication</keyword>
<dbReference type="EMBL" id="BNJQ01000019">
    <property type="protein sequence ID" value="GHP08214.1"/>
    <property type="molecule type" value="Genomic_DNA"/>
</dbReference>
<keyword evidence="7" id="KW-0479">Metal-binding</keyword>
<evidence type="ECO:0000256" key="1">
    <source>
        <dbReference type="ARBA" id="ARBA00009762"/>
    </source>
</evidence>
<dbReference type="InterPro" id="IPR014052">
    <property type="entry name" value="DNA_primase_ssu_euk/arc"/>
</dbReference>
<dbReference type="Proteomes" id="UP000660262">
    <property type="component" value="Unassembled WGS sequence"/>
</dbReference>
<dbReference type="NCBIfam" id="TIGR00335">
    <property type="entry name" value="primase_sml"/>
    <property type="match status" value="1"/>
</dbReference>
<name>A0A830HM10_9CHLO</name>
<dbReference type="Pfam" id="PF01896">
    <property type="entry name" value="DNA_primase_S"/>
    <property type="match status" value="1"/>
</dbReference>
<sequence length="461" mass="51675">MASDLDHTSDDANAQLAKKLKTDDHGNAHDDAQQKAGDEIFAASSTHDLMPLYYRTHFPYEAMYTWLAYGHALPTTSTTSTSKQIAVKKKNIDRTFFPRREFCFTLEGDVFVRYQSFKDVHEMKKAIRERVPAKIDIGPVFSADPSRRHAYSAGTSFVPMEREFVIDIDMTDYDDVRAGAASNNLAASSDDDWAYMTAAIAVLDAALKSDLGFKHILWVYSGRRGVHCWVCDRRARMMNDEVRSAVAAYLQVYKGTEAGRARLTGNLGHPSVKRCLRETLRPLWPTVIDEQQMLERSESIEKALALIPDEDVASALRDRWSRGSKKSSDRWQELESAVTRAASSKKGLDAIKLRECPNVIILSMLYPRLDVEVSKHMNHLLKAPFCVHPKTGRVCVPIVDAQSFKPQNAPTLLGLLRQEITLDEHVSRFLEDFVHPMLADEAGEMEVDAPAAPTTPGGASW</sequence>
<comment type="caution">
    <text evidence="10">The sequence shown here is derived from an EMBL/GenBank/DDBJ whole genome shotgun (WGS) entry which is preliminary data.</text>
</comment>
<evidence type="ECO:0000256" key="2">
    <source>
        <dbReference type="ARBA" id="ARBA00022478"/>
    </source>
</evidence>
<evidence type="ECO:0000313" key="10">
    <source>
        <dbReference type="EMBL" id="GHP08214.1"/>
    </source>
</evidence>
<keyword evidence="2 9" id="KW-0240">DNA-directed RNA polymerase</keyword>
<dbReference type="PANTHER" id="PTHR10536">
    <property type="entry name" value="DNA PRIMASE SMALL SUBUNIT"/>
    <property type="match status" value="1"/>
</dbReference>
<evidence type="ECO:0000256" key="9">
    <source>
        <dbReference type="RuleBase" id="RU003514"/>
    </source>
</evidence>
<evidence type="ECO:0000256" key="4">
    <source>
        <dbReference type="ARBA" id="ARBA00022679"/>
    </source>
</evidence>
<comment type="similarity">
    <text evidence="1 9">Belongs to the eukaryotic-type primase small subunit family.</text>
</comment>
<dbReference type="GO" id="GO:0005658">
    <property type="term" value="C:alpha DNA polymerase:primase complex"/>
    <property type="evidence" value="ECO:0007669"/>
    <property type="project" value="UniProtKB-ARBA"/>
</dbReference>
<dbReference type="GO" id="GO:0046872">
    <property type="term" value="F:metal ion binding"/>
    <property type="evidence" value="ECO:0007669"/>
    <property type="project" value="UniProtKB-KW"/>
</dbReference>
<reference evidence="10" key="1">
    <citation type="submission" date="2020-10" db="EMBL/GenBank/DDBJ databases">
        <title>Unveiling of a novel bifunctional photoreceptor, Dualchrome1, isolated from a cosmopolitan green alga.</title>
        <authorList>
            <person name="Suzuki S."/>
            <person name="Kawachi M."/>
        </authorList>
    </citation>
    <scope>NUCLEOTIDE SEQUENCE</scope>
    <source>
        <strain evidence="10">NIES 2893</strain>
    </source>
</reference>